<dbReference type="STRING" id="398580.Dshi_0291"/>
<keyword evidence="2 5" id="KW-0812">Transmembrane</keyword>
<evidence type="ECO:0000256" key="2">
    <source>
        <dbReference type="ARBA" id="ARBA00022692"/>
    </source>
</evidence>
<evidence type="ECO:0000313" key="7">
    <source>
        <dbReference type="EMBL" id="ABV92040.1"/>
    </source>
</evidence>
<dbReference type="Pfam" id="PF13664">
    <property type="entry name" value="DUF4149"/>
    <property type="match status" value="1"/>
</dbReference>
<evidence type="ECO:0000256" key="4">
    <source>
        <dbReference type="ARBA" id="ARBA00023136"/>
    </source>
</evidence>
<gene>
    <name evidence="7" type="ordered locus">Dshi_0291</name>
</gene>
<evidence type="ECO:0000256" key="5">
    <source>
        <dbReference type="SAM" id="Phobius"/>
    </source>
</evidence>
<dbReference type="RefSeq" id="WP_012176971.1">
    <property type="nucleotide sequence ID" value="NC_009952.1"/>
</dbReference>
<dbReference type="AlphaFoldDB" id="A8LM63"/>
<protein>
    <recommendedName>
        <fullName evidence="6">TMEM205-like domain-containing protein</fullName>
    </recommendedName>
</protein>
<feature type="transmembrane region" description="Helical" evidence="5">
    <location>
        <begin position="71"/>
        <end position="91"/>
    </location>
</feature>
<comment type="subcellular location">
    <subcellularLocation>
        <location evidence="1">Membrane</location>
    </subcellularLocation>
</comment>
<dbReference type="InterPro" id="IPR025423">
    <property type="entry name" value="TMEM205-like"/>
</dbReference>
<dbReference type="KEGG" id="dsh:Dshi_0291"/>
<dbReference type="GO" id="GO:0016020">
    <property type="term" value="C:membrane"/>
    <property type="evidence" value="ECO:0007669"/>
    <property type="project" value="UniProtKB-SubCell"/>
</dbReference>
<keyword evidence="4 5" id="KW-0472">Membrane</keyword>
<dbReference type="EMBL" id="CP000830">
    <property type="protein sequence ID" value="ABV92040.1"/>
    <property type="molecule type" value="Genomic_DNA"/>
</dbReference>
<evidence type="ECO:0000256" key="3">
    <source>
        <dbReference type="ARBA" id="ARBA00022989"/>
    </source>
</evidence>
<evidence type="ECO:0000256" key="1">
    <source>
        <dbReference type="ARBA" id="ARBA00004370"/>
    </source>
</evidence>
<keyword evidence="8" id="KW-1185">Reference proteome</keyword>
<sequence>MTDLVLLMSATLLGGMVFYSFGFAPVLFAQLPMERVRPLLRGTFPYYYLAVIGLSAVTAVAAWFVSPLAAGLFAAIALSTVYARQILMAQINAATDRGDKKAFGMLHGLSVVIQLIQIGLAGWAVVLVG</sequence>
<proteinExistence type="predicted"/>
<feature type="transmembrane region" description="Helical" evidence="5">
    <location>
        <begin position="103"/>
        <end position="126"/>
    </location>
</feature>
<dbReference type="Proteomes" id="UP000006833">
    <property type="component" value="Chromosome"/>
</dbReference>
<accession>A8LM63</accession>
<evidence type="ECO:0000259" key="6">
    <source>
        <dbReference type="Pfam" id="PF13664"/>
    </source>
</evidence>
<name>A8LM63_DINSH</name>
<dbReference type="eggNOG" id="ENOG5032T4D">
    <property type="taxonomic scope" value="Bacteria"/>
</dbReference>
<feature type="domain" description="TMEM205-like" evidence="6">
    <location>
        <begin position="7"/>
        <end position="98"/>
    </location>
</feature>
<keyword evidence="3 5" id="KW-1133">Transmembrane helix</keyword>
<evidence type="ECO:0000313" key="8">
    <source>
        <dbReference type="Proteomes" id="UP000006833"/>
    </source>
</evidence>
<organism evidence="7 8">
    <name type="scientific">Dinoroseobacter shibae (strain DSM 16493 / NCIMB 14021 / DFL 12)</name>
    <dbReference type="NCBI Taxonomy" id="398580"/>
    <lineage>
        <taxon>Bacteria</taxon>
        <taxon>Pseudomonadati</taxon>
        <taxon>Pseudomonadota</taxon>
        <taxon>Alphaproteobacteria</taxon>
        <taxon>Rhodobacterales</taxon>
        <taxon>Roseobacteraceae</taxon>
        <taxon>Dinoroseobacter</taxon>
    </lineage>
</organism>
<dbReference type="OrthoDB" id="5741001at2"/>
<reference evidence="8" key="1">
    <citation type="journal article" date="2010" name="ISME J.">
        <title>The complete genome sequence of the algal symbiont Dinoroseobacter shibae: a hitchhiker's guide to life in the sea.</title>
        <authorList>
            <person name="Wagner-Dobler I."/>
            <person name="Ballhausen B."/>
            <person name="Berger M."/>
            <person name="Brinkhoff T."/>
            <person name="Buchholz I."/>
            <person name="Bunk B."/>
            <person name="Cypionka H."/>
            <person name="Daniel R."/>
            <person name="Drepper T."/>
            <person name="Gerdts G."/>
            <person name="Hahnke S."/>
            <person name="Han C."/>
            <person name="Jahn D."/>
            <person name="Kalhoefer D."/>
            <person name="Kiss H."/>
            <person name="Klenk H.P."/>
            <person name="Kyrpides N."/>
            <person name="Liebl W."/>
            <person name="Liesegang H."/>
            <person name="Meincke L."/>
            <person name="Pati A."/>
            <person name="Petersen J."/>
            <person name="Piekarski T."/>
            <person name="Pommerenke C."/>
            <person name="Pradella S."/>
            <person name="Pukall R."/>
            <person name="Rabus R."/>
            <person name="Stackebrandt E."/>
            <person name="Thole S."/>
            <person name="Thompson L."/>
            <person name="Tielen P."/>
            <person name="Tomasch J."/>
            <person name="von Jan M."/>
            <person name="Wanphrut N."/>
            <person name="Wichels A."/>
            <person name="Zech H."/>
            <person name="Simon M."/>
        </authorList>
    </citation>
    <scope>NUCLEOTIDE SEQUENCE [LARGE SCALE GENOMIC DNA]</scope>
    <source>
        <strain evidence="8">DSM 16493 / NCIMB 14021 / DFL 12</strain>
    </source>
</reference>
<feature type="transmembrane region" description="Helical" evidence="5">
    <location>
        <begin position="6"/>
        <end position="32"/>
    </location>
</feature>
<dbReference type="HOGENOM" id="CLU_148739_0_0_5"/>